<evidence type="ECO:0000313" key="4">
    <source>
        <dbReference type="Proteomes" id="UP001168877"/>
    </source>
</evidence>
<dbReference type="CDD" id="cd00590">
    <property type="entry name" value="RRM_SF"/>
    <property type="match status" value="1"/>
</dbReference>
<evidence type="ECO:0000256" key="1">
    <source>
        <dbReference type="PROSITE-ProRule" id="PRU00176"/>
    </source>
</evidence>
<dbReference type="InterPro" id="IPR035979">
    <property type="entry name" value="RBD_domain_sf"/>
</dbReference>
<gene>
    <name evidence="3" type="ORF">LWI29_024872</name>
</gene>
<evidence type="ECO:0000313" key="3">
    <source>
        <dbReference type="EMBL" id="KAK0579344.1"/>
    </source>
</evidence>
<protein>
    <recommendedName>
        <fullName evidence="2">RRM domain-containing protein</fullName>
    </recommendedName>
</protein>
<organism evidence="3 4">
    <name type="scientific">Acer saccharum</name>
    <name type="common">Sugar maple</name>
    <dbReference type="NCBI Taxonomy" id="4024"/>
    <lineage>
        <taxon>Eukaryota</taxon>
        <taxon>Viridiplantae</taxon>
        <taxon>Streptophyta</taxon>
        <taxon>Embryophyta</taxon>
        <taxon>Tracheophyta</taxon>
        <taxon>Spermatophyta</taxon>
        <taxon>Magnoliopsida</taxon>
        <taxon>eudicotyledons</taxon>
        <taxon>Gunneridae</taxon>
        <taxon>Pentapetalae</taxon>
        <taxon>rosids</taxon>
        <taxon>malvids</taxon>
        <taxon>Sapindales</taxon>
        <taxon>Sapindaceae</taxon>
        <taxon>Hippocastanoideae</taxon>
        <taxon>Acereae</taxon>
        <taxon>Acer</taxon>
    </lineage>
</organism>
<dbReference type="EMBL" id="JAUESC010000385">
    <property type="protein sequence ID" value="KAK0579344.1"/>
    <property type="molecule type" value="Genomic_DNA"/>
</dbReference>
<keyword evidence="4" id="KW-1185">Reference proteome</keyword>
<comment type="caution">
    <text evidence="3">The sequence shown here is derived from an EMBL/GenBank/DDBJ whole genome shotgun (WGS) entry which is preliminary data.</text>
</comment>
<keyword evidence="1" id="KW-0694">RNA-binding</keyword>
<feature type="domain" description="RRM" evidence="2">
    <location>
        <begin position="41"/>
        <end position="118"/>
    </location>
</feature>
<dbReference type="SUPFAM" id="SSF54928">
    <property type="entry name" value="RNA-binding domain, RBD"/>
    <property type="match status" value="1"/>
</dbReference>
<sequence length="456" mass="51811">MKRETERGYSRERRPGSLGCEESQVVINSGTQGREVTESLFLVFIDNLNPWLDSLGLWEFFKLYGKVRDVFLSSKKSLRRRSFGFIRFDMIEEVTKVVKLVDGKLIFEWPIRAKMASFGWNCRRFSVSKQNGGKEIEVFKQIGGKDIAVLSKLSNGDDWHSSYRVDRGGIGTFTEVVKKDRMCDVFERLDETEKAVQSPLLILEEKGSPLVVKRGKEALGRRNGIGQWVCADKTLEKGLDQGKEALGRRNGIGSWVCADKTLAKGLDHWPKLKLVNDKDLKEGKTVIFNFLEGFRDKVVGENLKKVKLTNDKVSHVSTGKLALDVRKDKVGSCLNQINSWKEGCWLNFKNFKKGCYREGFAGPIKSGKSIGRNENRKKWKVRDSSVSVKKHVMKTRYSKVNFKVSWNLEEGITKIIETGVKLGFDFKGKKVKMVDILAVLWKKLMSSGGSRSRFPA</sequence>
<dbReference type="Proteomes" id="UP001168877">
    <property type="component" value="Unassembled WGS sequence"/>
</dbReference>
<proteinExistence type="predicted"/>
<reference evidence="3" key="2">
    <citation type="submission" date="2023-06" db="EMBL/GenBank/DDBJ databases">
        <authorList>
            <person name="Swenson N.G."/>
            <person name="Wegrzyn J.L."/>
            <person name="Mcevoy S.L."/>
        </authorList>
    </citation>
    <scope>NUCLEOTIDE SEQUENCE</scope>
    <source>
        <strain evidence="3">NS2018</strain>
        <tissue evidence="3">Leaf</tissue>
    </source>
</reference>
<evidence type="ECO:0000259" key="2">
    <source>
        <dbReference type="PROSITE" id="PS50102"/>
    </source>
</evidence>
<dbReference type="PROSITE" id="PS50102">
    <property type="entry name" value="RRM"/>
    <property type="match status" value="1"/>
</dbReference>
<reference evidence="3" key="1">
    <citation type="journal article" date="2022" name="Plant J.">
        <title>Strategies of tolerance reflected in two North American maple genomes.</title>
        <authorList>
            <person name="McEvoy S.L."/>
            <person name="Sezen U.U."/>
            <person name="Trouern-Trend A."/>
            <person name="McMahon S.M."/>
            <person name="Schaberg P.G."/>
            <person name="Yang J."/>
            <person name="Wegrzyn J.L."/>
            <person name="Swenson N.G."/>
        </authorList>
    </citation>
    <scope>NUCLEOTIDE SEQUENCE</scope>
    <source>
        <strain evidence="3">NS2018</strain>
    </source>
</reference>
<dbReference type="GO" id="GO:0003723">
    <property type="term" value="F:RNA binding"/>
    <property type="evidence" value="ECO:0007669"/>
    <property type="project" value="UniProtKB-UniRule"/>
</dbReference>
<dbReference type="InterPro" id="IPR000504">
    <property type="entry name" value="RRM_dom"/>
</dbReference>
<name>A0AA39RWL6_ACESA</name>
<dbReference type="InterPro" id="IPR012677">
    <property type="entry name" value="Nucleotide-bd_a/b_plait_sf"/>
</dbReference>
<dbReference type="Pfam" id="PF00076">
    <property type="entry name" value="RRM_1"/>
    <property type="match status" value="1"/>
</dbReference>
<dbReference type="AlphaFoldDB" id="A0AA39RWL6"/>
<dbReference type="SMART" id="SM00360">
    <property type="entry name" value="RRM"/>
    <property type="match status" value="1"/>
</dbReference>
<dbReference type="Gene3D" id="3.30.70.330">
    <property type="match status" value="1"/>
</dbReference>
<accession>A0AA39RWL6</accession>